<dbReference type="SUPFAM" id="SSF55874">
    <property type="entry name" value="ATPase domain of HSP90 chaperone/DNA topoisomerase II/histidine kinase"/>
    <property type="match status" value="1"/>
</dbReference>
<dbReference type="SUPFAM" id="SSF47384">
    <property type="entry name" value="Homodimeric domain of signal transducing histidine kinase"/>
    <property type="match status" value="1"/>
</dbReference>
<dbReference type="PANTHER" id="PTHR43065:SF46">
    <property type="entry name" value="C4-DICARBOXYLATE TRANSPORT SENSOR PROTEIN DCTB"/>
    <property type="match status" value="1"/>
</dbReference>
<dbReference type="InterPro" id="IPR003661">
    <property type="entry name" value="HisK_dim/P_dom"/>
</dbReference>
<evidence type="ECO:0000256" key="5">
    <source>
        <dbReference type="ARBA" id="ARBA00022741"/>
    </source>
</evidence>
<accession>A0A4Z0ZSR2</accession>
<dbReference type="Pfam" id="PF00512">
    <property type="entry name" value="HisKA"/>
    <property type="match status" value="1"/>
</dbReference>
<dbReference type="InterPro" id="IPR003594">
    <property type="entry name" value="HATPase_dom"/>
</dbReference>
<feature type="coiled-coil region" evidence="9">
    <location>
        <begin position="148"/>
        <end position="200"/>
    </location>
</feature>
<keyword evidence="7" id="KW-0067">ATP-binding</keyword>
<dbReference type="EC" id="2.7.13.3" evidence="2"/>
<name>A0A4Z0ZSR2_9LEPT</name>
<keyword evidence="6" id="KW-0418">Kinase</keyword>
<keyword evidence="5" id="KW-0547">Nucleotide-binding</keyword>
<keyword evidence="8" id="KW-0902">Two-component regulatory system</keyword>
<reference evidence="11" key="1">
    <citation type="journal article" date="2019" name="PLoS Negl. Trop. Dis.">
        <title>Revisiting the worldwide diversity of Leptospira species in the environment.</title>
        <authorList>
            <person name="Vincent A.T."/>
            <person name="Schiettekatte O."/>
            <person name="Bourhy P."/>
            <person name="Veyrier F.J."/>
            <person name="Picardeau M."/>
        </authorList>
    </citation>
    <scope>NUCLEOTIDE SEQUENCE [LARGE SCALE GENOMIC DNA]</scope>
    <source>
        <strain evidence="11">201702451</strain>
    </source>
</reference>
<evidence type="ECO:0000259" key="10">
    <source>
        <dbReference type="PROSITE" id="PS50109"/>
    </source>
</evidence>
<organism evidence="11 12">
    <name type="scientific">Leptospira jelokensis</name>
    <dbReference type="NCBI Taxonomy" id="2484931"/>
    <lineage>
        <taxon>Bacteria</taxon>
        <taxon>Pseudomonadati</taxon>
        <taxon>Spirochaetota</taxon>
        <taxon>Spirochaetia</taxon>
        <taxon>Leptospirales</taxon>
        <taxon>Leptospiraceae</taxon>
        <taxon>Leptospira</taxon>
    </lineage>
</organism>
<dbReference type="CDD" id="cd00082">
    <property type="entry name" value="HisKA"/>
    <property type="match status" value="1"/>
</dbReference>
<comment type="caution">
    <text evidence="11">The sequence shown here is derived from an EMBL/GenBank/DDBJ whole genome shotgun (WGS) entry which is preliminary data.</text>
</comment>
<feature type="domain" description="Histidine kinase" evidence="10">
    <location>
        <begin position="209"/>
        <end position="422"/>
    </location>
</feature>
<evidence type="ECO:0000256" key="4">
    <source>
        <dbReference type="ARBA" id="ARBA00022679"/>
    </source>
</evidence>
<dbReference type="SMART" id="SM00387">
    <property type="entry name" value="HATPase_c"/>
    <property type="match status" value="1"/>
</dbReference>
<dbReference type="AlphaFoldDB" id="A0A4Z0ZSR2"/>
<evidence type="ECO:0000256" key="3">
    <source>
        <dbReference type="ARBA" id="ARBA00022553"/>
    </source>
</evidence>
<evidence type="ECO:0000313" key="12">
    <source>
        <dbReference type="Proteomes" id="UP000297567"/>
    </source>
</evidence>
<dbReference type="InterPro" id="IPR036097">
    <property type="entry name" value="HisK_dim/P_sf"/>
</dbReference>
<dbReference type="InterPro" id="IPR004358">
    <property type="entry name" value="Sig_transdc_His_kin-like_C"/>
</dbReference>
<sequence>MLQGELLSDIIEAVSNTYGNEFLNRLTEKLSSVIGADSVFIALFDKSKYESKTVSLCLHGKIVNNIEYSLEGTPCANVLETTICYYPNQVQKLFPNDHLLAEMNIEGYIGTPLYNSKKENIGLIVGLYEKEITEKDQILTLFQIFSGRIAAELERLDYERRLETYNQELEIQVQERTSKLEKTLRELSERQNQLIESEKLASLGLLSAGIAHEINNPLNFITGGYYGLLEVSESSDVLQGKMKLYLEAIREGVERTTKIVKGLNQYTRSGDSQDETISVQEMVENCLVILSHSLRDKIHVKTTFANGDLSIRGNSGKLHQVVLNLVNNAIQSMEKSGGSLSITTSTADGLVSIKIQDTGTGIQKEHLPQIELPFFTTKEPGKGVGLGLSIASKILKEHSGSLDVQSEWGVGTTVTIHLPKWKEESL</sequence>
<dbReference type="PANTHER" id="PTHR43065">
    <property type="entry name" value="SENSOR HISTIDINE KINASE"/>
    <property type="match status" value="1"/>
</dbReference>
<dbReference type="GO" id="GO:0005524">
    <property type="term" value="F:ATP binding"/>
    <property type="evidence" value="ECO:0007669"/>
    <property type="project" value="UniProtKB-KW"/>
</dbReference>
<dbReference type="PRINTS" id="PR00344">
    <property type="entry name" value="BCTRLSENSOR"/>
</dbReference>
<dbReference type="Pfam" id="PF02518">
    <property type="entry name" value="HATPase_c"/>
    <property type="match status" value="1"/>
</dbReference>
<keyword evidence="9" id="KW-0175">Coiled coil</keyword>
<dbReference type="EMBL" id="RQGH01000024">
    <property type="protein sequence ID" value="TGL66449.1"/>
    <property type="molecule type" value="Genomic_DNA"/>
</dbReference>
<proteinExistence type="predicted"/>
<dbReference type="Gene3D" id="3.30.565.10">
    <property type="entry name" value="Histidine kinase-like ATPase, C-terminal domain"/>
    <property type="match status" value="1"/>
</dbReference>
<dbReference type="InterPro" id="IPR036890">
    <property type="entry name" value="HATPase_C_sf"/>
</dbReference>
<dbReference type="Gene3D" id="3.30.450.40">
    <property type="match status" value="1"/>
</dbReference>
<dbReference type="InterPro" id="IPR029016">
    <property type="entry name" value="GAF-like_dom_sf"/>
</dbReference>
<evidence type="ECO:0000313" key="11">
    <source>
        <dbReference type="EMBL" id="TGL66449.1"/>
    </source>
</evidence>
<dbReference type="SUPFAM" id="SSF55781">
    <property type="entry name" value="GAF domain-like"/>
    <property type="match status" value="1"/>
</dbReference>
<evidence type="ECO:0000256" key="7">
    <source>
        <dbReference type="ARBA" id="ARBA00022840"/>
    </source>
</evidence>
<evidence type="ECO:0000256" key="2">
    <source>
        <dbReference type="ARBA" id="ARBA00012438"/>
    </source>
</evidence>
<dbReference type="RefSeq" id="WP_135642315.1">
    <property type="nucleotide sequence ID" value="NZ_RQGH01000024.1"/>
</dbReference>
<evidence type="ECO:0000256" key="9">
    <source>
        <dbReference type="SAM" id="Coils"/>
    </source>
</evidence>
<gene>
    <name evidence="11" type="ORF">EHQ62_09710</name>
</gene>
<keyword evidence="12" id="KW-1185">Reference proteome</keyword>
<protein>
    <recommendedName>
        <fullName evidence="2">histidine kinase</fullName>
        <ecNumber evidence="2">2.7.13.3</ecNumber>
    </recommendedName>
</protein>
<dbReference type="SMART" id="SM00388">
    <property type="entry name" value="HisKA"/>
    <property type="match status" value="1"/>
</dbReference>
<dbReference type="Gene3D" id="1.10.287.130">
    <property type="match status" value="1"/>
</dbReference>
<keyword evidence="3" id="KW-0597">Phosphoprotein</keyword>
<evidence type="ECO:0000256" key="1">
    <source>
        <dbReference type="ARBA" id="ARBA00000085"/>
    </source>
</evidence>
<comment type="catalytic activity">
    <reaction evidence="1">
        <text>ATP + protein L-histidine = ADP + protein N-phospho-L-histidine.</text>
        <dbReference type="EC" id="2.7.13.3"/>
    </reaction>
</comment>
<evidence type="ECO:0000256" key="6">
    <source>
        <dbReference type="ARBA" id="ARBA00022777"/>
    </source>
</evidence>
<dbReference type="PROSITE" id="PS50109">
    <property type="entry name" value="HIS_KIN"/>
    <property type="match status" value="1"/>
</dbReference>
<dbReference type="GO" id="GO:0000155">
    <property type="term" value="F:phosphorelay sensor kinase activity"/>
    <property type="evidence" value="ECO:0007669"/>
    <property type="project" value="InterPro"/>
</dbReference>
<dbReference type="Proteomes" id="UP000297567">
    <property type="component" value="Unassembled WGS sequence"/>
</dbReference>
<evidence type="ECO:0000256" key="8">
    <source>
        <dbReference type="ARBA" id="ARBA00023012"/>
    </source>
</evidence>
<keyword evidence="4" id="KW-0808">Transferase</keyword>
<dbReference type="InterPro" id="IPR005467">
    <property type="entry name" value="His_kinase_dom"/>
</dbReference>